<organism evidence="1 2">
    <name type="scientific">Halteria grandinella</name>
    <dbReference type="NCBI Taxonomy" id="5974"/>
    <lineage>
        <taxon>Eukaryota</taxon>
        <taxon>Sar</taxon>
        <taxon>Alveolata</taxon>
        <taxon>Ciliophora</taxon>
        <taxon>Intramacronucleata</taxon>
        <taxon>Spirotrichea</taxon>
        <taxon>Stichotrichia</taxon>
        <taxon>Sporadotrichida</taxon>
        <taxon>Halteriidae</taxon>
        <taxon>Halteria</taxon>
    </lineage>
</organism>
<keyword evidence="2" id="KW-1185">Reference proteome</keyword>
<comment type="caution">
    <text evidence="1">The sequence shown here is derived from an EMBL/GenBank/DDBJ whole genome shotgun (WGS) entry which is preliminary data.</text>
</comment>
<sequence length="81" mass="9346">MATIHLYEEPLLILSCDSLMHEIIAYARSLLKLSPFSCWEKEQDNSLQIITKVYCILEESFLNRDVSIFLFKGNYLVGLSS</sequence>
<gene>
    <name evidence="1" type="ORF">FGO68_gene4107</name>
</gene>
<reference evidence="1" key="1">
    <citation type="submission" date="2019-06" db="EMBL/GenBank/DDBJ databases">
        <authorList>
            <person name="Zheng W."/>
        </authorList>
    </citation>
    <scope>NUCLEOTIDE SEQUENCE</scope>
    <source>
        <strain evidence="1">QDHG01</strain>
    </source>
</reference>
<protein>
    <submittedName>
        <fullName evidence="1">Uncharacterized protein</fullName>
    </submittedName>
</protein>
<dbReference type="Proteomes" id="UP000785679">
    <property type="component" value="Unassembled WGS sequence"/>
</dbReference>
<dbReference type="EMBL" id="RRYP01001622">
    <property type="protein sequence ID" value="TNV85692.1"/>
    <property type="molecule type" value="Genomic_DNA"/>
</dbReference>
<name>A0A8J8P239_HALGN</name>
<evidence type="ECO:0000313" key="2">
    <source>
        <dbReference type="Proteomes" id="UP000785679"/>
    </source>
</evidence>
<proteinExistence type="predicted"/>
<dbReference type="AlphaFoldDB" id="A0A8J8P239"/>
<evidence type="ECO:0000313" key="1">
    <source>
        <dbReference type="EMBL" id="TNV85692.1"/>
    </source>
</evidence>
<accession>A0A8J8P239</accession>